<dbReference type="GO" id="GO:0016491">
    <property type="term" value="F:oxidoreductase activity"/>
    <property type="evidence" value="ECO:0007669"/>
    <property type="project" value="UniProtKB-KW"/>
</dbReference>
<dbReference type="EMBL" id="CP054139">
    <property type="protein sequence ID" value="QKJ29713.1"/>
    <property type="molecule type" value="Genomic_DNA"/>
</dbReference>
<gene>
    <name evidence="4" type="ORF">HQ865_08065</name>
</gene>
<evidence type="ECO:0000313" key="5">
    <source>
        <dbReference type="Proteomes" id="UP000505355"/>
    </source>
</evidence>
<dbReference type="Gene3D" id="3.30.360.10">
    <property type="entry name" value="Dihydrodipicolinate Reductase, domain 2"/>
    <property type="match status" value="1"/>
</dbReference>
<keyword evidence="1" id="KW-0560">Oxidoreductase</keyword>
<sequence length="327" mass="36798">MANINWGIIGCGDVTEVKSGPAFSKVEGSRLIAVMRRDAEKAADYAERHNVGKWYSDANELMSDPEINAVYIATPPSSHTPYALEALKRGLNVYVEKPVTLNAKESRRIAEALKHTDAKLTVAHYRRAVPMFLYVKDLLDRQVIGEVRTVQIRMWQSARPALVAETKHQWRVDPALSGGGYFHDLAPHQLDLMLYYFGQPQKYHGYALNQSGQNKADDHVCGQIVFKNQVVVNGSWCFNVAQNEVVDSCEIVGTKGKISFPFFGKTVNWHNEAEQHTEEFIHPQHIQQPHITNIVAYFNNKRSNPCSIEEAIVLMDIMDAFTGKTGV</sequence>
<feature type="domain" description="GFO/IDH/MocA-like oxidoreductase" evidence="3">
    <location>
        <begin position="132"/>
        <end position="258"/>
    </location>
</feature>
<dbReference type="GO" id="GO:0000166">
    <property type="term" value="F:nucleotide binding"/>
    <property type="evidence" value="ECO:0007669"/>
    <property type="project" value="InterPro"/>
</dbReference>
<evidence type="ECO:0000259" key="3">
    <source>
        <dbReference type="Pfam" id="PF22725"/>
    </source>
</evidence>
<keyword evidence="5" id="KW-1185">Reference proteome</keyword>
<dbReference type="PANTHER" id="PTHR43818">
    <property type="entry name" value="BCDNA.GH03377"/>
    <property type="match status" value="1"/>
</dbReference>
<reference evidence="4 5" key="1">
    <citation type="submission" date="2020-05" db="EMBL/GenBank/DDBJ databases">
        <title>Mucilaginibacter mali sp. nov.</title>
        <authorList>
            <person name="Kim H.S."/>
            <person name="Lee K.C."/>
            <person name="Suh M.K."/>
            <person name="Kim J.-S."/>
            <person name="Han K.-I."/>
            <person name="Eom M.K."/>
            <person name="Shin Y.K."/>
            <person name="Lee J.-S."/>
        </authorList>
    </citation>
    <scope>NUCLEOTIDE SEQUENCE [LARGE SCALE GENOMIC DNA]</scope>
    <source>
        <strain evidence="4 5">G2-14</strain>
    </source>
</reference>
<dbReference type="InterPro" id="IPR000683">
    <property type="entry name" value="Gfo/Idh/MocA-like_OxRdtase_N"/>
</dbReference>
<dbReference type="Proteomes" id="UP000505355">
    <property type="component" value="Chromosome"/>
</dbReference>
<proteinExistence type="predicted"/>
<dbReference type="SUPFAM" id="SSF55347">
    <property type="entry name" value="Glyceraldehyde-3-phosphate dehydrogenase-like, C-terminal domain"/>
    <property type="match status" value="1"/>
</dbReference>
<dbReference type="Pfam" id="PF01408">
    <property type="entry name" value="GFO_IDH_MocA"/>
    <property type="match status" value="1"/>
</dbReference>
<protein>
    <submittedName>
        <fullName evidence="4">Gfo/Idh/MocA family oxidoreductase</fullName>
    </submittedName>
</protein>
<dbReference type="RefSeq" id="WP_173414405.1">
    <property type="nucleotide sequence ID" value="NZ_CP054139.1"/>
</dbReference>
<dbReference type="AlphaFoldDB" id="A0A7D4TM36"/>
<dbReference type="PANTHER" id="PTHR43818:SF11">
    <property type="entry name" value="BCDNA.GH03377"/>
    <property type="match status" value="1"/>
</dbReference>
<evidence type="ECO:0000259" key="2">
    <source>
        <dbReference type="Pfam" id="PF01408"/>
    </source>
</evidence>
<organism evidence="4 5">
    <name type="scientific">Mucilaginibacter mali</name>
    <dbReference type="NCBI Taxonomy" id="2740462"/>
    <lineage>
        <taxon>Bacteria</taxon>
        <taxon>Pseudomonadati</taxon>
        <taxon>Bacteroidota</taxon>
        <taxon>Sphingobacteriia</taxon>
        <taxon>Sphingobacteriales</taxon>
        <taxon>Sphingobacteriaceae</taxon>
        <taxon>Mucilaginibacter</taxon>
    </lineage>
</organism>
<dbReference type="Pfam" id="PF22725">
    <property type="entry name" value="GFO_IDH_MocA_C3"/>
    <property type="match status" value="1"/>
</dbReference>
<dbReference type="InterPro" id="IPR050463">
    <property type="entry name" value="Gfo/Idh/MocA_oxidrdct_glycsds"/>
</dbReference>
<name>A0A7D4TM36_9SPHI</name>
<feature type="domain" description="Gfo/Idh/MocA-like oxidoreductase N-terminal" evidence="2">
    <location>
        <begin position="4"/>
        <end position="124"/>
    </location>
</feature>
<dbReference type="SUPFAM" id="SSF51735">
    <property type="entry name" value="NAD(P)-binding Rossmann-fold domains"/>
    <property type="match status" value="1"/>
</dbReference>
<dbReference type="Gene3D" id="3.40.50.720">
    <property type="entry name" value="NAD(P)-binding Rossmann-like Domain"/>
    <property type="match status" value="1"/>
</dbReference>
<dbReference type="InterPro" id="IPR036291">
    <property type="entry name" value="NAD(P)-bd_dom_sf"/>
</dbReference>
<evidence type="ECO:0000313" key="4">
    <source>
        <dbReference type="EMBL" id="QKJ29713.1"/>
    </source>
</evidence>
<evidence type="ECO:0000256" key="1">
    <source>
        <dbReference type="ARBA" id="ARBA00023002"/>
    </source>
</evidence>
<dbReference type="KEGG" id="mmab:HQ865_08065"/>
<accession>A0A7D4TM36</accession>
<dbReference type="InterPro" id="IPR055170">
    <property type="entry name" value="GFO_IDH_MocA-like_dom"/>
</dbReference>